<keyword evidence="1" id="KW-1133">Transmembrane helix</keyword>
<dbReference type="InterPro" id="IPR009045">
    <property type="entry name" value="Zn_M74/Hedgehog-like"/>
</dbReference>
<dbReference type="RefSeq" id="WP_097176101.1">
    <property type="nucleotide sequence ID" value="NZ_OBML01000012.1"/>
</dbReference>
<keyword evidence="1" id="KW-0472">Membrane</keyword>
<dbReference type="EMBL" id="OBML01000012">
    <property type="protein sequence ID" value="SOC22407.1"/>
    <property type="molecule type" value="Genomic_DNA"/>
</dbReference>
<reference evidence="2 3" key="1">
    <citation type="submission" date="2017-08" db="EMBL/GenBank/DDBJ databases">
        <authorList>
            <person name="de Groot N.N."/>
        </authorList>
    </citation>
    <scope>NUCLEOTIDE SEQUENCE [LARGE SCALE GENOMIC DNA]</scope>
    <source>
        <strain evidence="2 3">USBA 352</strain>
    </source>
</reference>
<dbReference type="AlphaFoldDB" id="A0A285TKQ5"/>
<proteinExistence type="predicted"/>
<keyword evidence="1" id="KW-0812">Transmembrane</keyword>
<dbReference type="Proteomes" id="UP000219331">
    <property type="component" value="Unassembled WGS sequence"/>
</dbReference>
<dbReference type="SUPFAM" id="SSF55166">
    <property type="entry name" value="Hedgehog/DD-peptidase"/>
    <property type="match status" value="1"/>
</dbReference>
<protein>
    <submittedName>
        <fullName evidence="2">Uncharacterized protein</fullName>
    </submittedName>
</protein>
<keyword evidence="3" id="KW-1185">Reference proteome</keyword>
<organism evidence="2 3">
    <name type="scientific">Stappia indica</name>
    <dbReference type="NCBI Taxonomy" id="538381"/>
    <lineage>
        <taxon>Bacteria</taxon>
        <taxon>Pseudomonadati</taxon>
        <taxon>Pseudomonadota</taxon>
        <taxon>Alphaproteobacteria</taxon>
        <taxon>Hyphomicrobiales</taxon>
        <taxon>Stappiaceae</taxon>
        <taxon>Stappia</taxon>
    </lineage>
</organism>
<accession>A0A285TKQ5</accession>
<dbReference type="Gene3D" id="3.30.1380.10">
    <property type="match status" value="1"/>
</dbReference>
<evidence type="ECO:0000313" key="3">
    <source>
        <dbReference type="Proteomes" id="UP000219331"/>
    </source>
</evidence>
<name>A0A285TKQ5_9HYPH</name>
<evidence type="ECO:0000256" key="1">
    <source>
        <dbReference type="SAM" id="Phobius"/>
    </source>
</evidence>
<feature type="transmembrane region" description="Helical" evidence="1">
    <location>
        <begin position="6"/>
        <end position="28"/>
    </location>
</feature>
<gene>
    <name evidence="2" type="ORF">SAMN05421512_11261</name>
</gene>
<sequence length="251" mass="27970">MLRIAGQAIWVLFLTLLTQIGGLAWLIALPFRRRLAVFALAYAGLSVGALWAAPLMGRVPLSCLADGPLQVGSWVYCALNRNYVTPAMQTVLVDTAEAVDDAFPGTQTLVLDANFPFLNGFPLLPHLSHDDGEKVDLAFYYRDASGYLPGRTRSPIGYFAFEDGPTQCPDALLSLRWDFAALQPLWPDLAPEPERLRFVVGQLVADERVGRIFLEPHLVERFALADPKIRFQGCRAARHDDHLHFDLRAER</sequence>
<evidence type="ECO:0000313" key="2">
    <source>
        <dbReference type="EMBL" id="SOC22407.1"/>
    </source>
</evidence>
<feature type="transmembrane region" description="Helical" evidence="1">
    <location>
        <begin position="35"/>
        <end position="53"/>
    </location>
</feature>
<dbReference type="OrthoDB" id="655954at2"/>